<dbReference type="SUPFAM" id="SSF53335">
    <property type="entry name" value="S-adenosyl-L-methionine-dependent methyltransferases"/>
    <property type="match status" value="1"/>
</dbReference>
<dbReference type="PANTHER" id="PTHR12049">
    <property type="entry name" value="PROTEIN ARGININE METHYLTRANSFERASE NDUFAF7, MITOCHONDRIAL"/>
    <property type="match status" value="1"/>
</dbReference>
<dbReference type="InterPro" id="IPR038375">
    <property type="entry name" value="NDUFAF7_sf"/>
</dbReference>
<organism evidence="4 5">
    <name type="scientific">Glycomyces luteolus</name>
    <dbReference type="NCBI Taxonomy" id="2670330"/>
    <lineage>
        <taxon>Bacteria</taxon>
        <taxon>Bacillati</taxon>
        <taxon>Actinomycetota</taxon>
        <taxon>Actinomycetes</taxon>
        <taxon>Glycomycetales</taxon>
        <taxon>Glycomycetaceae</taxon>
        <taxon>Glycomyces</taxon>
    </lineage>
</organism>
<protein>
    <submittedName>
        <fullName evidence="4">SAM-dependent methyltransferase</fullName>
        <ecNumber evidence="4">2.1.1.-</ecNumber>
    </submittedName>
</protein>
<evidence type="ECO:0000256" key="1">
    <source>
        <dbReference type="ARBA" id="ARBA00022603"/>
    </source>
</evidence>
<dbReference type="Pfam" id="PF02636">
    <property type="entry name" value="Methyltransf_28"/>
    <property type="match status" value="1"/>
</dbReference>
<evidence type="ECO:0000313" key="5">
    <source>
        <dbReference type="Proteomes" id="UP001146067"/>
    </source>
</evidence>
<dbReference type="GO" id="GO:0035243">
    <property type="term" value="F:protein-arginine omega-N symmetric methyltransferase activity"/>
    <property type="evidence" value="ECO:0007669"/>
    <property type="project" value="TreeGrafter"/>
</dbReference>
<evidence type="ECO:0000256" key="3">
    <source>
        <dbReference type="SAM" id="MobiDB-lite"/>
    </source>
</evidence>
<feature type="region of interest" description="Disordered" evidence="3">
    <location>
        <begin position="213"/>
        <end position="232"/>
    </location>
</feature>
<keyword evidence="5" id="KW-1185">Reference proteome</keyword>
<name>A0A9X3T557_9ACTN</name>
<gene>
    <name evidence="4" type="ORF">O1R50_19435</name>
</gene>
<dbReference type="RefSeq" id="WP_270111844.1">
    <property type="nucleotide sequence ID" value="NZ_JAPZVP010000016.1"/>
</dbReference>
<evidence type="ECO:0000256" key="2">
    <source>
        <dbReference type="ARBA" id="ARBA00022679"/>
    </source>
</evidence>
<keyword evidence="1 4" id="KW-0489">Methyltransferase</keyword>
<reference evidence="4" key="1">
    <citation type="submission" date="2022-12" db="EMBL/GenBank/DDBJ databases">
        <title>Gycomyces niveus sp.nov.,a novel actinomycete isolated from soil in Shouguan.</title>
        <authorList>
            <person name="Yang X."/>
        </authorList>
    </citation>
    <scope>NUCLEOTIDE SEQUENCE</scope>
    <source>
        <strain evidence="4">NEAU-A15</strain>
    </source>
</reference>
<dbReference type="EMBL" id="JAPZVP010000016">
    <property type="protein sequence ID" value="MDA1361810.1"/>
    <property type="molecule type" value="Genomic_DNA"/>
</dbReference>
<sequence>MTGFERWSAAMARALYGPGGFYRRELPGRHFATSAQTPAFAEAVARFADQVDERLGRPEAFTVVDVGAGGGELLERLAGLLDERIRLVAVELRPRPEYLPGRVEWQAEVPESVEGLLIACELLDNAPCDVAVVDARGRVRYEEVDETGETRLGDPISSADAAWLAEWWPIAAEGERAEIGTPREDLWRGLTARLALGTALAIDYGHLKGDRPRSGTMTGFKGGRETPPIPDGTRDITAHVAVDAIACDHLESQRDALLRLGLDAALPDLALAFQDPIRYAEELARASASTRLTDPAGLGAHWWLRTERRPESPGAVRR</sequence>
<dbReference type="InterPro" id="IPR029063">
    <property type="entry name" value="SAM-dependent_MTases_sf"/>
</dbReference>
<dbReference type="AlphaFoldDB" id="A0A9X3T557"/>
<comment type="caution">
    <text evidence="4">The sequence shown here is derived from an EMBL/GenBank/DDBJ whole genome shotgun (WGS) entry which is preliminary data.</text>
</comment>
<dbReference type="InterPro" id="IPR003788">
    <property type="entry name" value="NDUFAF7"/>
</dbReference>
<keyword evidence="2 4" id="KW-0808">Transferase</keyword>
<dbReference type="Gene3D" id="3.40.50.12710">
    <property type="match status" value="1"/>
</dbReference>
<dbReference type="PANTHER" id="PTHR12049:SF7">
    <property type="entry name" value="PROTEIN ARGININE METHYLTRANSFERASE NDUFAF7, MITOCHONDRIAL"/>
    <property type="match status" value="1"/>
</dbReference>
<dbReference type="EC" id="2.1.1.-" evidence="4"/>
<accession>A0A9X3T557</accession>
<evidence type="ECO:0000313" key="4">
    <source>
        <dbReference type="EMBL" id="MDA1361810.1"/>
    </source>
</evidence>
<proteinExistence type="predicted"/>
<dbReference type="Proteomes" id="UP001146067">
    <property type="component" value="Unassembled WGS sequence"/>
</dbReference>
<dbReference type="GO" id="GO:0032259">
    <property type="term" value="P:methylation"/>
    <property type="evidence" value="ECO:0007669"/>
    <property type="project" value="UniProtKB-KW"/>
</dbReference>